<dbReference type="InterPro" id="IPR046848">
    <property type="entry name" value="E_motif"/>
</dbReference>
<evidence type="ECO:0000256" key="2">
    <source>
        <dbReference type="PROSITE-ProRule" id="PRU00708"/>
    </source>
</evidence>
<name>A0AAN9IKC5_CROPI</name>
<dbReference type="Pfam" id="PF20431">
    <property type="entry name" value="E_motif"/>
    <property type="match status" value="1"/>
</dbReference>
<dbReference type="FunFam" id="1.25.40.10:FF:000344">
    <property type="entry name" value="Pentatricopeptide repeat-containing protein"/>
    <property type="match status" value="1"/>
</dbReference>
<dbReference type="Proteomes" id="UP001372338">
    <property type="component" value="Unassembled WGS sequence"/>
</dbReference>
<dbReference type="FunFam" id="1.25.40.10:FF:000646">
    <property type="entry name" value="Pentatricopeptide repeat-containing protein, chloroplastic"/>
    <property type="match status" value="1"/>
</dbReference>
<keyword evidence="4" id="KW-1185">Reference proteome</keyword>
<feature type="repeat" description="PPR" evidence="2">
    <location>
        <begin position="614"/>
        <end position="648"/>
    </location>
</feature>
<protein>
    <recommendedName>
        <fullName evidence="5">Pentatricopeptide repeat protein</fullName>
    </recommendedName>
</protein>
<dbReference type="Gene3D" id="1.25.40.10">
    <property type="entry name" value="Tetratricopeptide repeat domain"/>
    <property type="match status" value="6"/>
</dbReference>
<dbReference type="SUPFAM" id="SSF48452">
    <property type="entry name" value="TPR-like"/>
    <property type="match status" value="1"/>
</dbReference>
<reference evidence="3 4" key="1">
    <citation type="submission" date="2024-01" db="EMBL/GenBank/DDBJ databases">
        <title>The genomes of 5 underutilized Papilionoideae crops provide insights into root nodulation and disease resistanc.</title>
        <authorList>
            <person name="Yuan L."/>
        </authorList>
    </citation>
    <scope>NUCLEOTIDE SEQUENCE [LARGE SCALE GENOMIC DNA]</scope>
    <source>
        <strain evidence="3">ZHUSHIDOU_FW_LH</strain>
        <tissue evidence="3">Leaf</tissue>
    </source>
</reference>
<comment type="caution">
    <text evidence="3">The sequence shown here is derived from an EMBL/GenBank/DDBJ whole genome shotgun (WGS) entry which is preliminary data.</text>
</comment>
<dbReference type="EMBL" id="JAYWIO010000002">
    <property type="protein sequence ID" value="KAK7280885.1"/>
    <property type="molecule type" value="Genomic_DNA"/>
</dbReference>
<dbReference type="InterPro" id="IPR046960">
    <property type="entry name" value="PPR_At4g14850-like_plant"/>
</dbReference>
<feature type="repeat" description="PPR" evidence="2">
    <location>
        <begin position="478"/>
        <end position="512"/>
    </location>
</feature>
<dbReference type="NCBIfam" id="TIGR00756">
    <property type="entry name" value="PPR"/>
    <property type="match status" value="8"/>
</dbReference>
<feature type="repeat" description="PPR" evidence="2">
    <location>
        <begin position="240"/>
        <end position="274"/>
    </location>
</feature>
<feature type="repeat" description="PPR" evidence="2">
    <location>
        <begin position="513"/>
        <end position="547"/>
    </location>
</feature>
<dbReference type="InterPro" id="IPR011990">
    <property type="entry name" value="TPR-like_helical_dom_sf"/>
</dbReference>
<dbReference type="PANTHER" id="PTHR47926:SF386">
    <property type="entry name" value="PENTATRICOPEPTIDE REPEAT-CONTAINING PROTEIN"/>
    <property type="match status" value="1"/>
</dbReference>
<gene>
    <name evidence="3" type="ORF">RIF29_08438</name>
</gene>
<accession>A0AAN9IKC5</accession>
<organism evidence="3 4">
    <name type="scientific">Crotalaria pallida</name>
    <name type="common">Smooth rattlebox</name>
    <name type="synonym">Crotalaria striata</name>
    <dbReference type="NCBI Taxonomy" id="3830"/>
    <lineage>
        <taxon>Eukaryota</taxon>
        <taxon>Viridiplantae</taxon>
        <taxon>Streptophyta</taxon>
        <taxon>Embryophyta</taxon>
        <taxon>Tracheophyta</taxon>
        <taxon>Spermatophyta</taxon>
        <taxon>Magnoliopsida</taxon>
        <taxon>eudicotyledons</taxon>
        <taxon>Gunneridae</taxon>
        <taxon>Pentapetalae</taxon>
        <taxon>rosids</taxon>
        <taxon>fabids</taxon>
        <taxon>Fabales</taxon>
        <taxon>Fabaceae</taxon>
        <taxon>Papilionoideae</taxon>
        <taxon>50 kb inversion clade</taxon>
        <taxon>genistoids sensu lato</taxon>
        <taxon>core genistoids</taxon>
        <taxon>Crotalarieae</taxon>
        <taxon>Crotalaria</taxon>
    </lineage>
</organism>
<feature type="repeat" description="PPR" evidence="2">
    <location>
        <begin position="443"/>
        <end position="477"/>
    </location>
</feature>
<evidence type="ECO:0000313" key="4">
    <source>
        <dbReference type="Proteomes" id="UP001372338"/>
    </source>
</evidence>
<dbReference type="PANTHER" id="PTHR47926">
    <property type="entry name" value="PENTATRICOPEPTIDE REPEAT-CONTAINING PROTEIN"/>
    <property type="match status" value="1"/>
</dbReference>
<dbReference type="Pfam" id="PF01535">
    <property type="entry name" value="PPR"/>
    <property type="match status" value="2"/>
</dbReference>
<feature type="repeat" description="PPR" evidence="2">
    <location>
        <begin position="341"/>
        <end position="371"/>
    </location>
</feature>
<dbReference type="PROSITE" id="PS51375">
    <property type="entry name" value="PPR"/>
    <property type="match status" value="6"/>
</dbReference>
<dbReference type="AlphaFoldDB" id="A0AAN9IKC5"/>
<proteinExistence type="predicted"/>
<keyword evidence="1" id="KW-0677">Repeat</keyword>
<dbReference type="Pfam" id="PF13041">
    <property type="entry name" value="PPR_2"/>
    <property type="match status" value="4"/>
</dbReference>
<dbReference type="FunFam" id="1.25.40.10:FF:000090">
    <property type="entry name" value="Pentatricopeptide repeat-containing protein, chloroplastic"/>
    <property type="match status" value="1"/>
</dbReference>
<evidence type="ECO:0008006" key="5">
    <source>
        <dbReference type="Google" id="ProtNLM"/>
    </source>
</evidence>
<dbReference type="GO" id="GO:0003723">
    <property type="term" value="F:RNA binding"/>
    <property type="evidence" value="ECO:0007669"/>
    <property type="project" value="InterPro"/>
</dbReference>
<dbReference type="InterPro" id="IPR002885">
    <property type="entry name" value="PPR_rpt"/>
</dbReference>
<evidence type="ECO:0000256" key="1">
    <source>
        <dbReference type="ARBA" id="ARBA00022737"/>
    </source>
</evidence>
<dbReference type="GO" id="GO:0009451">
    <property type="term" value="P:RNA modification"/>
    <property type="evidence" value="ECO:0007669"/>
    <property type="project" value="InterPro"/>
</dbReference>
<evidence type="ECO:0000313" key="3">
    <source>
        <dbReference type="EMBL" id="KAK7280885.1"/>
    </source>
</evidence>
<sequence length="845" mass="93494">MACMASLPIIPNNTSPPKLPHSNSLSSSPTSYFNHISSLCKTGQLRKAIISLITQMEESSTNFHPGPHIYGELLQGCVYQRALPLGLQIHAHLIKYGTPFTPNPFIDTKLLILYAKCGVSDVANRLFRSFGKQQKSVFSYAAIIGMLSRSYCSCEEAMLSYVEMLEDGLLPDNFVVPNALKACGVLGWVGFGKGVHGYVVKMDNGFDGCVFVASSLVDMYGKCGFLEDAQRVFDGMLEKNIVSWNSLIVVYAQNGANEEAIRLFERMILEGVEPTPVTLSGFFTACANSEAVVEGRQGHALAALKGFELDNVLGSSIMNFYSKVGLVEEAELVFRKMVTKDVVTWNLIISSYVQFGRIDKALEMCRLMRKEEKLRFDSVTLSSLLSAAADSRDVGFGMKGHGYCIKNNFDTDVVVLSGIIDMYAKCGKMDYARRVFDCATTKDIVLWNTMLAAYAELGLIGETLKLFYQMQLEGIPPNVFSWNSVILSFFRNGQVIEAQNMFSEMHSSGVKPNLITWTTVISGLAQSGLGYEAILVFRQMQEAGIRPNSLSITSALSACTNMALLKYGRAIHGYVMRHVMSRSLYITTSIMDMYAKCGALNDAKCVFNMCSRKEMPVYNAMITAYARHGQAIEALALFKQLEKEGIVPDHITLTCVLSACCHGRLVKEGLEVFEYMVSELQMKPSEEHLGCLIKLLANDGQLDEALRIILTMPSQPDAHILGSLLAACGQNHDIELAGYIAKWLLKLEPNNSGNYVALSNVYASVGRWDKVSSIRGLLKEKGLRKIPGCSWIEVGQELHVFIASDRSHPEMEEIYMILHLLGLDMHGTKYAPYNTEPTPSAYNIR</sequence>